<keyword evidence="2" id="KW-1185">Reference proteome</keyword>
<evidence type="ECO:0000313" key="2">
    <source>
        <dbReference type="Proteomes" id="UP001207468"/>
    </source>
</evidence>
<comment type="caution">
    <text evidence="1">The sequence shown here is derived from an EMBL/GenBank/DDBJ whole genome shotgun (WGS) entry which is preliminary data.</text>
</comment>
<sequence>MGHTVHLSNHTAALPPESVDLDAIRDWCHVIGLEMMKDLRAQLLSDCAGLAPGDIFSKYGISASAAKDNANLDALKRKLQLEEDKHSEMLSLVKDLTCPLERAKGDLTHAEKARAKAMVEKAENCLSCGGNTRHLIEDVVAREEAEEVYITQLADLHLKIQSLEQEVHESNRLRILLEDTLESEITQCQYHHADVRHSTRESTIGPQDLNQRLDPVYSSSALHYPNMTEGYMQSHGTKKSRFWCDSHQKRLFFVSTIIAFIAIAIQFALEADVPHNDDGHSRPGWAQHRSDGWEHGYGG</sequence>
<protein>
    <submittedName>
        <fullName evidence="1">Uncharacterized protein</fullName>
    </submittedName>
</protein>
<reference evidence="1" key="1">
    <citation type="submission" date="2021-03" db="EMBL/GenBank/DDBJ databases">
        <title>Evolutionary priming and transition to the ectomycorrhizal habit in an iconic lineage of mushroom-forming fungi: is preadaptation a requirement?</title>
        <authorList>
            <consortium name="DOE Joint Genome Institute"/>
            <person name="Looney B.P."/>
            <person name="Miyauchi S."/>
            <person name="Morin E."/>
            <person name="Drula E."/>
            <person name="Courty P.E."/>
            <person name="Chicoki N."/>
            <person name="Fauchery L."/>
            <person name="Kohler A."/>
            <person name="Kuo A."/>
            <person name="LaButti K."/>
            <person name="Pangilinan J."/>
            <person name="Lipzen A."/>
            <person name="Riley R."/>
            <person name="Andreopoulos W."/>
            <person name="He G."/>
            <person name="Johnson J."/>
            <person name="Barry K.W."/>
            <person name="Grigoriev I.V."/>
            <person name="Nagy L."/>
            <person name="Hibbett D."/>
            <person name="Henrissat B."/>
            <person name="Matheny P.B."/>
            <person name="Labbe J."/>
            <person name="Martin A.F."/>
        </authorList>
    </citation>
    <scope>NUCLEOTIDE SEQUENCE</scope>
    <source>
        <strain evidence="1">BPL698</strain>
    </source>
</reference>
<proteinExistence type="predicted"/>
<organism evidence="1 2">
    <name type="scientific">Russula earlei</name>
    <dbReference type="NCBI Taxonomy" id="71964"/>
    <lineage>
        <taxon>Eukaryota</taxon>
        <taxon>Fungi</taxon>
        <taxon>Dikarya</taxon>
        <taxon>Basidiomycota</taxon>
        <taxon>Agaricomycotina</taxon>
        <taxon>Agaricomycetes</taxon>
        <taxon>Russulales</taxon>
        <taxon>Russulaceae</taxon>
        <taxon>Russula</taxon>
    </lineage>
</organism>
<dbReference type="EMBL" id="JAGFNK010000716">
    <property type="protein sequence ID" value="KAI9442069.1"/>
    <property type="molecule type" value="Genomic_DNA"/>
</dbReference>
<dbReference type="Proteomes" id="UP001207468">
    <property type="component" value="Unassembled WGS sequence"/>
</dbReference>
<evidence type="ECO:0000313" key="1">
    <source>
        <dbReference type="EMBL" id="KAI9442069.1"/>
    </source>
</evidence>
<accession>A0ACC0TU01</accession>
<name>A0ACC0TU01_9AGAM</name>
<gene>
    <name evidence="1" type="ORF">F5148DRAFT_1349141</name>
</gene>